<organism evidence="2 3">
    <name type="scientific">Periplaneta americana</name>
    <name type="common">American cockroach</name>
    <name type="synonym">Blatta americana</name>
    <dbReference type="NCBI Taxonomy" id="6978"/>
    <lineage>
        <taxon>Eukaryota</taxon>
        <taxon>Metazoa</taxon>
        <taxon>Ecdysozoa</taxon>
        <taxon>Arthropoda</taxon>
        <taxon>Hexapoda</taxon>
        <taxon>Insecta</taxon>
        <taxon>Pterygota</taxon>
        <taxon>Neoptera</taxon>
        <taxon>Polyneoptera</taxon>
        <taxon>Dictyoptera</taxon>
        <taxon>Blattodea</taxon>
        <taxon>Blattoidea</taxon>
        <taxon>Blattidae</taxon>
        <taxon>Blattinae</taxon>
        <taxon>Periplaneta</taxon>
    </lineage>
</organism>
<name>A0ABQ8S5Y1_PERAM</name>
<dbReference type="EMBL" id="JAJSOF020000036">
    <property type="protein sequence ID" value="KAJ4429287.1"/>
    <property type="molecule type" value="Genomic_DNA"/>
</dbReference>
<keyword evidence="3" id="KW-1185">Reference proteome</keyword>
<gene>
    <name evidence="2" type="ORF">ANN_26291</name>
</gene>
<protein>
    <submittedName>
        <fullName evidence="2">Uncharacterized protein</fullName>
    </submittedName>
</protein>
<evidence type="ECO:0000313" key="2">
    <source>
        <dbReference type="EMBL" id="KAJ4429287.1"/>
    </source>
</evidence>
<feature type="region of interest" description="Disordered" evidence="1">
    <location>
        <begin position="1"/>
        <end position="23"/>
    </location>
</feature>
<reference evidence="2 3" key="1">
    <citation type="journal article" date="2022" name="Allergy">
        <title>Genome assembly and annotation of Periplaneta americana reveal a comprehensive cockroach allergen profile.</title>
        <authorList>
            <person name="Wang L."/>
            <person name="Xiong Q."/>
            <person name="Saelim N."/>
            <person name="Wang L."/>
            <person name="Nong W."/>
            <person name="Wan A.T."/>
            <person name="Shi M."/>
            <person name="Liu X."/>
            <person name="Cao Q."/>
            <person name="Hui J.H.L."/>
            <person name="Sookrung N."/>
            <person name="Leung T.F."/>
            <person name="Tungtrongchitr A."/>
            <person name="Tsui S.K.W."/>
        </authorList>
    </citation>
    <scope>NUCLEOTIDE SEQUENCE [LARGE SCALE GENOMIC DNA]</scope>
    <source>
        <strain evidence="2">PWHHKU_190912</strain>
    </source>
</reference>
<sequence>MERNTRCDLLQQPASPADEPPPVPAVTLTITLPSTALPQTEMTASGLSPSTRGLDQQELGTMYNVFGNSNVRLLLPSTSFLRFLLNQSASDGKLNPRKLMPRRCLAKQSWPVANLNAATDDFREMKFRYVGLLLEKFQTDHLEARFGQYRQMSGGNCISEDGSNRGAGIVALNRQKKKVVILDPTVQFEKDVSQALAVDQEKQVIYRPCVPHLGINFRQEEKIADICTLKSTIYKSKLSVHSSFAWLVLLAQSLEFTVSRTPDLQRQSTELRTQVPQLWSTALELRASDAHTAADTLKSNSGLEAGFTATQDWLAVQ</sequence>
<comment type="caution">
    <text evidence="2">The sequence shown here is derived from an EMBL/GenBank/DDBJ whole genome shotgun (WGS) entry which is preliminary data.</text>
</comment>
<dbReference type="Proteomes" id="UP001148838">
    <property type="component" value="Unassembled WGS sequence"/>
</dbReference>
<evidence type="ECO:0000313" key="3">
    <source>
        <dbReference type="Proteomes" id="UP001148838"/>
    </source>
</evidence>
<evidence type="ECO:0000256" key="1">
    <source>
        <dbReference type="SAM" id="MobiDB-lite"/>
    </source>
</evidence>
<proteinExistence type="predicted"/>
<accession>A0ABQ8S5Y1</accession>